<dbReference type="Pfam" id="PF00590">
    <property type="entry name" value="TP_methylase"/>
    <property type="match status" value="1"/>
</dbReference>
<evidence type="ECO:0000256" key="4">
    <source>
        <dbReference type="ARBA" id="ARBA00022679"/>
    </source>
</evidence>
<dbReference type="Gene3D" id="3.40.50.11220">
    <property type="match status" value="1"/>
</dbReference>
<organism evidence="10 11">
    <name type="scientific">Thermostichus vulcanus str. 'Rupite'</name>
    <dbReference type="NCBI Taxonomy" id="2813851"/>
    <lineage>
        <taxon>Bacteria</taxon>
        <taxon>Bacillati</taxon>
        <taxon>Cyanobacteriota</taxon>
        <taxon>Cyanophyceae</taxon>
        <taxon>Thermostichales</taxon>
        <taxon>Thermostichaceae</taxon>
        <taxon>Thermostichus</taxon>
    </lineage>
</organism>
<dbReference type="InterPro" id="IPR051810">
    <property type="entry name" value="Precorrin_MeTrfase"/>
</dbReference>
<dbReference type="Gene3D" id="3.40.1010.10">
    <property type="entry name" value="Cobalt-precorrin-4 Transmethylase, Domain 1"/>
    <property type="match status" value="1"/>
</dbReference>
<evidence type="ECO:0000259" key="6">
    <source>
        <dbReference type="Pfam" id="PF00590"/>
    </source>
</evidence>
<dbReference type="InterPro" id="IPR014776">
    <property type="entry name" value="4pyrrole_Mease_sub2"/>
</dbReference>
<evidence type="ECO:0000256" key="1">
    <source>
        <dbReference type="ARBA" id="ARBA00004953"/>
    </source>
</evidence>
<reference evidence="10" key="1">
    <citation type="submission" date="2021-02" db="EMBL/GenBank/DDBJ databases">
        <title>The CRISPR/cas machinery reduction and long-range gene transfer in the hot spring cyanobacterium Synechococcus.</title>
        <authorList>
            <person name="Dvorak P."/>
            <person name="Jahodarova E."/>
            <person name="Hasler P."/>
            <person name="Poulickova A."/>
        </authorList>
    </citation>
    <scope>NUCLEOTIDE SEQUENCE</scope>
    <source>
        <strain evidence="10">Rupite</strain>
    </source>
</reference>
<dbReference type="InterPro" id="IPR006363">
    <property type="entry name" value="Cbl_synth_CobJ/CibH_dom"/>
</dbReference>
<evidence type="ECO:0000256" key="3">
    <source>
        <dbReference type="ARBA" id="ARBA00022603"/>
    </source>
</evidence>
<comment type="pathway">
    <text evidence="1">Cofactor biosynthesis; adenosylcobalamin biosynthesis.</text>
</comment>
<dbReference type="InterPro" id="IPR036518">
    <property type="entry name" value="CobE/GbiG_C_sf"/>
</dbReference>
<dbReference type="EC" id="2.1.1.131" evidence="10"/>
<feature type="domain" description="CobE/GbiG C-terminal" evidence="7">
    <location>
        <begin position="248"/>
        <end position="386"/>
    </location>
</feature>
<dbReference type="CDD" id="cd11646">
    <property type="entry name" value="Precorrin_3B_C17_MT"/>
    <property type="match status" value="1"/>
</dbReference>
<dbReference type="InterPro" id="IPR000878">
    <property type="entry name" value="4pyrrol_Mease"/>
</dbReference>
<dbReference type="Pfam" id="PF11761">
    <property type="entry name" value="CbiG_mid"/>
    <property type="match status" value="1"/>
</dbReference>
<sequence>MKLALFAPTSQGRQIATQLGSLLTGQPVPIADRQFDSSLPASILYWSKANPNGDPLPQPWQAYADPTHPSGPGSLSEAVARTWPQVQGCLFILATGSVVRLIAPLLQNKHTDPAVVVVDEAGRWVISLCGGHVGGADALARRVAVALGVEPVLTSGSEGLGIPPLDLLGDPYGWRRGSGNWTEVAAALNRGEPVQVQQTCGTELWRRAWAEHQRLFTPAAEAVAQIHIGERTLPPLGIPSVSWHPRVLWVGIGCERGTTRAWLEGSLRQLLQEQGLAWEAIAGLATLTLKQDEAGLLELAQAYDWPLRFFSAEELAGIPVPHPSETVRQAVGTPSVAEAAALRVAESQSKLRQQSVYDTANPAATLICPKRVYTSPTEGACTLAIAQASREYSPRSGHLWLIGTGPGDLAQLTLAARMALTQADAVIGYQLYLDLIEPLLHPGQIRDPSPITREIQRAERAIAWAEQGLKVAVISSGDAGIYGMAGLVLQCLTQRGWDGIQPSLEVLPGISALQAAAAQLGSPLMHDFCAISLSDLLTPWPVIEKRLQAAAAADFVVALYNPRSKQRLDPLLRAVDIFLQARSAHTPVALARNLYRPGQALHLTTLAELDPEQVDMLTLVLIGNSNTFQYGQRLVTPRGYRLGDP</sequence>
<protein>
    <submittedName>
        <fullName evidence="10">Precorrin-3B C(17)-methyltransferase</fullName>
        <ecNumber evidence="10">2.1.1.131</ecNumber>
    </submittedName>
</protein>
<feature type="domain" description="Cobalamin synthesis G N-terminal" evidence="8">
    <location>
        <begin position="78"/>
        <end position="157"/>
    </location>
</feature>
<dbReference type="InterPro" id="IPR021744">
    <property type="entry name" value="CbiG_N"/>
</dbReference>
<dbReference type="RefSeq" id="WP_244350053.1">
    <property type="nucleotide sequence ID" value="NZ_JAFIRA010000015.1"/>
</dbReference>
<dbReference type="Gene3D" id="3.30.950.10">
    <property type="entry name" value="Methyltransferase, Cobalt-precorrin-4 Transmethylase, Domain 2"/>
    <property type="match status" value="1"/>
</dbReference>
<evidence type="ECO:0000313" key="10">
    <source>
        <dbReference type="EMBL" id="MCJ2542775.1"/>
    </source>
</evidence>
<dbReference type="PANTHER" id="PTHR47036:SF1">
    <property type="entry name" value="COBALT-FACTOR III C(17)-METHYLTRANSFERASE-RELATED"/>
    <property type="match status" value="1"/>
</dbReference>
<evidence type="ECO:0000313" key="11">
    <source>
        <dbReference type="Proteomes" id="UP000830835"/>
    </source>
</evidence>
<dbReference type="NCBIfam" id="TIGR01466">
    <property type="entry name" value="cobJ_cbiH"/>
    <property type="match status" value="1"/>
</dbReference>
<accession>A0ABT0CAH1</accession>
<keyword evidence="2" id="KW-0169">Cobalamin biosynthesis</keyword>
<keyword evidence="4 10" id="KW-0808">Transferase</keyword>
<evidence type="ECO:0000259" key="9">
    <source>
        <dbReference type="Pfam" id="PF11761"/>
    </source>
</evidence>
<feature type="domain" description="Tetrapyrrole methylase" evidence="6">
    <location>
        <begin position="399"/>
        <end position="610"/>
    </location>
</feature>
<dbReference type="InterPro" id="IPR038029">
    <property type="entry name" value="GbiG_N_sf"/>
</dbReference>
<dbReference type="GO" id="GO:0032259">
    <property type="term" value="P:methylation"/>
    <property type="evidence" value="ECO:0007669"/>
    <property type="project" value="UniProtKB-KW"/>
</dbReference>
<dbReference type="SUPFAM" id="SSF159672">
    <property type="entry name" value="CbiG N-terminal domain-like"/>
    <property type="match status" value="1"/>
</dbReference>
<evidence type="ECO:0000259" key="8">
    <source>
        <dbReference type="Pfam" id="PF11760"/>
    </source>
</evidence>
<keyword evidence="11" id="KW-1185">Reference proteome</keyword>
<dbReference type="InterPro" id="IPR035996">
    <property type="entry name" value="4pyrrol_Methylase_sf"/>
</dbReference>
<dbReference type="EMBL" id="JAFIRA010000015">
    <property type="protein sequence ID" value="MCJ2542775.1"/>
    <property type="molecule type" value="Genomic_DNA"/>
</dbReference>
<dbReference type="Pfam" id="PF11760">
    <property type="entry name" value="CbiG_N"/>
    <property type="match status" value="1"/>
</dbReference>
<gene>
    <name evidence="10" type="primary">cobJ</name>
    <name evidence="10" type="ORF">JX360_07615</name>
</gene>
<evidence type="ECO:0000256" key="2">
    <source>
        <dbReference type="ARBA" id="ARBA00022573"/>
    </source>
</evidence>
<dbReference type="SUPFAM" id="SSF53790">
    <property type="entry name" value="Tetrapyrrole methylase"/>
    <property type="match status" value="1"/>
</dbReference>
<evidence type="ECO:0000256" key="5">
    <source>
        <dbReference type="ARBA" id="ARBA00022691"/>
    </source>
</evidence>
<dbReference type="Pfam" id="PF01890">
    <property type="entry name" value="CbiG_C"/>
    <property type="match status" value="1"/>
</dbReference>
<feature type="domain" description="Cobalamin biosynthesis central region" evidence="9">
    <location>
        <begin position="163"/>
        <end position="245"/>
    </location>
</feature>
<keyword evidence="5" id="KW-0949">S-adenosyl-L-methionine</keyword>
<comment type="caution">
    <text evidence="10">The sequence shown here is derived from an EMBL/GenBank/DDBJ whole genome shotgun (WGS) entry which is preliminary data.</text>
</comment>
<dbReference type="Proteomes" id="UP000830835">
    <property type="component" value="Unassembled WGS sequence"/>
</dbReference>
<proteinExistence type="predicted"/>
<dbReference type="Gene3D" id="3.30.420.180">
    <property type="entry name" value="CobE/GbiG C-terminal domain"/>
    <property type="match status" value="1"/>
</dbReference>
<dbReference type="InterPro" id="IPR014777">
    <property type="entry name" value="4pyrrole_Mease_sub1"/>
</dbReference>
<name>A0ABT0CAH1_THEVL</name>
<dbReference type="InterPro" id="IPR002750">
    <property type="entry name" value="CobE/GbiG_C"/>
</dbReference>
<evidence type="ECO:0000259" key="7">
    <source>
        <dbReference type="Pfam" id="PF01890"/>
    </source>
</evidence>
<keyword evidence="3 10" id="KW-0489">Methyltransferase</keyword>
<dbReference type="PANTHER" id="PTHR47036">
    <property type="entry name" value="COBALT-FACTOR III C(17)-METHYLTRANSFERASE-RELATED"/>
    <property type="match status" value="1"/>
</dbReference>
<dbReference type="GO" id="GO:0030789">
    <property type="term" value="F:precorrin-3B C17-methyltransferase activity"/>
    <property type="evidence" value="ECO:0007669"/>
    <property type="project" value="UniProtKB-EC"/>
</dbReference>
<dbReference type="InterPro" id="IPR021745">
    <property type="entry name" value="CbiG_mid"/>
</dbReference>
<dbReference type="SUPFAM" id="SSF159664">
    <property type="entry name" value="CobE/GbiG C-terminal domain-like"/>
    <property type="match status" value="1"/>
</dbReference>